<keyword evidence="2" id="KW-1185">Reference proteome</keyword>
<sequence length="152" mass="17465">MLNQVKNAIKLVKEVDLSISQISKITGVSSASLNKIKEAEKPESIISSMKYSNVVAMSDLYMDKEKQYILEKYGKEYSSFGNWLAMWFHKSMQQQYETGENIGINNQESRIDTIECLEEIIISDKRLGVVLFKIYQGDKYSGFEEKAVIEKK</sequence>
<evidence type="ECO:0000313" key="2">
    <source>
        <dbReference type="Proteomes" id="UP001596288"/>
    </source>
</evidence>
<dbReference type="EMBL" id="JBHSSF010000041">
    <property type="protein sequence ID" value="MFC6177700.1"/>
    <property type="molecule type" value="Genomic_DNA"/>
</dbReference>
<reference evidence="2" key="1">
    <citation type="journal article" date="2019" name="Int. J. Syst. Evol. Microbiol.">
        <title>The Global Catalogue of Microorganisms (GCM) 10K type strain sequencing project: providing services to taxonomists for standard genome sequencing and annotation.</title>
        <authorList>
            <consortium name="The Broad Institute Genomics Platform"/>
            <consortium name="The Broad Institute Genome Sequencing Center for Infectious Disease"/>
            <person name="Wu L."/>
            <person name="Ma J."/>
        </authorList>
    </citation>
    <scope>NUCLEOTIDE SEQUENCE [LARGE SCALE GENOMIC DNA]</scope>
    <source>
        <strain evidence="2">CCM 8927</strain>
    </source>
</reference>
<protein>
    <recommendedName>
        <fullName evidence="3">XRE family transcriptional regulator</fullName>
    </recommendedName>
</protein>
<name>A0ABW1RQL0_9LACO</name>
<comment type="caution">
    <text evidence="1">The sequence shown here is derived from an EMBL/GenBank/DDBJ whole genome shotgun (WGS) entry which is preliminary data.</text>
</comment>
<proteinExistence type="predicted"/>
<dbReference type="Proteomes" id="UP001596288">
    <property type="component" value="Unassembled WGS sequence"/>
</dbReference>
<evidence type="ECO:0008006" key="3">
    <source>
        <dbReference type="Google" id="ProtNLM"/>
    </source>
</evidence>
<dbReference type="RefSeq" id="WP_137612024.1">
    <property type="nucleotide sequence ID" value="NZ_BJDF01000017.1"/>
</dbReference>
<gene>
    <name evidence="1" type="ORF">ACFQAV_12860</name>
</gene>
<evidence type="ECO:0000313" key="1">
    <source>
        <dbReference type="EMBL" id="MFC6177700.1"/>
    </source>
</evidence>
<accession>A0ABW1RQL0</accession>
<organism evidence="1 2">
    <name type="scientific">Companilactobacillus huachuanensis</name>
    <dbReference type="NCBI Taxonomy" id="2559914"/>
    <lineage>
        <taxon>Bacteria</taxon>
        <taxon>Bacillati</taxon>
        <taxon>Bacillota</taxon>
        <taxon>Bacilli</taxon>
        <taxon>Lactobacillales</taxon>
        <taxon>Lactobacillaceae</taxon>
        <taxon>Companilactobacillus</taxon>
    </lineage>
</organism>